<dbReference type="EMBL" id="CAJNDS010002584">
    <property type="protein sequence ID" value="CAE7534401.1"/>
    <property type="molecule type" value="Genomic_DNA"/>
</dbReference>
<feature type="compositionally biased region" description="Basic and acidic residues" evidence="1">
    <location>
        <begin position="29"/>
        <end position="59"/>
    </location>
</feature>
<feature type="region of interest" description="Disordered" evidence="1">
    <location>
        <begin position="208"/>
        <end position="236"/>
    </location>
</feature>
<sequence length="286" mass="31804">MWLCSCENTQVSESHLEIATGAQPEEETKDVAEKAQENEHPELKKVEGSKPADDCRNDVEASGGIRTSQKAASKNDGLISKIESAKWEVIHKDDGIMMEYLPSKYIPGGATYRARATIDLPMSVEDALLCFMDFSPNKLHYARDYKDLKIDQVVHCTGMLPGKLPEESIVVATLNFEGFLWYLKPFLPSSVTLRCTIEEDPSCPGRYDWSQQTLGTDGKPDGRNKKAGSIQAHPSGDAGRCMISSLSEVPSWLHVWVMKYAAPKTKTYLGEYTGRYLAYKKQSTPA</sequence>
<gene>
    <name evidence="2" type="ORF">SNAT2548_LOCUS29946</name>
</gene>
<dbReference type="AlphaFoldDB" id="A0A812TRK0"/>
<dbReference type="OrthoDB" id="434074at2759"/>
<evidence type="ECO:0008006" key="4">
    <source>
        <dbReference type="Google" id="ProtNLM"/>
    </source>
</evidence>
<feature type="region of interest" description="Disordered" evidence="1">
    <location>
        <begin position="19"/>
        <end position="70"/>
    </location>
</feature>
<keyword evidence="3" id="KW-1185">Reference proteome</keyword>
<name>A0A812TRK0_9DINO</name>
<organism evidence="2 3">
    <name type="scientific">Symbiodinium natans</name>
    <dbReference type="NCBI Taxonomy" id="878477"/>
    <lineage>
        <taxon>Eukaryota</taxon>
        <taxon>Sar</taxon>
        <taxon>Alveolata</taxon>
        <taxon>Dinophyceae</taxon>
        <taxon>Suessiales</taxon>
        <taxon>Symbiodiniaceae</taxon>
        <taxon>Symbiodinium</taxon>
    </lineage>
</organism>
<proteinExistence type="predicted"/>
<comment type="caution">
    <text evidence="2">The sequence shown here is derived from an EMBL/GenBank/DDBJ whole genome shotgun (WGS) entry which is preliminary data.</text>
</comment>
<accession>A0A812TRK0</accession>
<dbReference type="Proteomes" id="UP000604046">
    <property type="component" value="Unassembled WGS sequence"/>
</dbReference>
<evidence type="ECO:0000313" key="2">
    <source>
        <dbReference type="EMBL" id="CAE7534401.1"/>
    </source>
</evidence>
<protein>
    <recommendedName>
        <fullName evidence="4">START domain-containing protein</fullName>
    </recommendedName>
</protein>
<evidence type="ECO:0000256" key="1">
    <source>
        <dbReference type="SAM" id="MobiDB-lite"/>
    </source>
</evidence>
<evidence type="ECO:0000313" key="3">
    <source>
        <dbReference type="Proteomes" id="UP000604046"/>
    </source>
</evidence>
<reference evidence="2" key="1">
    <citation type="submission" date="2021-02" db="EMBL/GenBank/DDBJ databases">
        <authorList>
            <person name="Dougan E. K."/>
            <person name="Rhodes N."/>
            <person name="Thang M."/>
            <person name="Chan C."/>
        </authorList>
    </citation>
    <scope>NUCLEOTIDE SEQUENCE</scope>
</reference>